<proteinExistence type="predicted"/>
<sequence>MPTTKERADEAARILAARLRQLLSESPLNTISLAAEVGWAKSKVSKIQNGVQIPTEKDIRVWCEATGNDKSVPDLIAAVRNIDDLYIQWRRIEQTGLRRVQESFQPQYEGTSEFRIFQHSPIPSLLQTPAYAKAHLTSIMRFREVPDDADDAAKERIKHQQHLADGGKRFSFVVSEAALYAPMLDEEGMREQLDRLIHFVGGQVNVSLGILPLAAPRTVWPWEGFWIYDADEVRPDLVAGQIRNRQPVDVAHYLKTFEHLVEASAYGRTAQNLIEAAKP</sequence>
<organism evidence="2 3">
    <name type="scientific">Actinocorallia aurantiaca</name>
    <dbReference type="NCBI Taxonomy" id="46204"/>
    <lineage>
        <taxon>Bacteria</taxon>
        <taxon>Bacillati</taxon>
        <taxon>Actinomycetota</taxon>
        <taxon>Actinomycetes</taxon>
        <taxon>Streptosporangiales</taxon>
        <taxon>Thermomonosporaceae</taxon>
        <taxon>Actinocorallia</taxon>
    </lineage>
</organism>
<gene>
    <name evidence="2" type="ORF">GCM10010439_06440</name>
</gene>
<comment type="caution">
    <text evidence="2">The sequence shown here is derived from an EMBL/GenBank/DDBJ whole genome shotgun (WGS) entry which is preliminary data.</text>
</comment>
<dbReference type="Gene3D" id="1.10.260.40">
    <property type="entry name" value="lambda repressor-like DNA-binding domains"/>
    <property type="match status" value="1"/>
</dbReference>
<accession>A0ABN3TWN6</accession>
<keyword evidence="3" id="KW-1185">Reference proteome</keyword>
<reference evidence="2 3" key="1">
    <citation type="journal article" date="2019" name="Int. J. Syst. Evol. Microbiol.">
        <title>The Global Catalogue of Microorganisms (GCM) 10K type strain sequencing project: providing services to taxonomists for standard genome sequencing and annotation.</title>
        <authorList>
            <consortium name="The Broad Institute Genomics Platform"/>
            <consortium name="The Broad Institute Genome Sequencing Center for Infectious Disease"/>
            <person name="Wu L."/>
            <person name="Ma J."/>
        </authorList>
    </citation>
    <scope>NUCLEOTIDE SEQUENCE [LARGE SCALE GENOMIC DNA]</scope>
    <source>
        <strain evidence="2 3">JCM 8201</strain>
    </source>
</reference>
<dbReference type="InterPro" id="IPR001387">
    <property type="entry name" value="Cro/C1-type_HTH"/>
</dbReference>
<dbReference type="Pfam" id="PF19054">
    <property type="entry name" value="DUF5753"/>
    <property type="match status" value="1"/>
</dbReference>
<dbReference type="CDD" id="cd00093">
    <property type="entry name" value="HTH_XRE"/>
    <property type="match status" value="1"/>
</dbReference>
<protein>
    <submittedName>
        <fullName evidence="2">Helix-turn-helix transcriptional regulator</fullName>
    </submittedName>
</protein>
<feature type="domain" description="DUF5753" evidence="1">
    <location>
        <begin position="113"/>
        <end position="274"/>
    </location>
</feature>
<dbReference type="InterPro" id="IPR010982">
    <property type="entry name" value="Lambda_DNA-bd_dom_sf"/>
</dbReference>
<evidence type="ECO:0000313" key="3">
    <source>
        <dbReference type="Proteomes" id="UP001501842"/>
    </source>
</evidence>
<dbReference type="RefSeq" id="WP_344448586.1">
    <property type="nucleotide sequence ID" value="NZ_BAAATZ010000003.1"/>
</dbReference>
<evidence type="ECO:0000259" key="1">
    <source>
        <dbReference type="Pfam" id="PF19054"/>
    </source>
</evidence>
<evidence type="ECO:0000313" key="2">
    <source>
        <dbReference type="EMBL" id="GAA2719854.1"/>
    </source>
</evidence>
<dbReference type="Proteomes" id="UP001501842">
    <property type="component" value="Unassembled WGS sequence"/>
</dbReference>
<dbReference type="InterPro" id="IPR043917">
    <property type="entry name" value="DUF5753"/>
</dbReference>
<name>A0ABN3TWN6_9ACTN</name>
<dbReference type="EMBL" id="BAAATZ010000003">
    <property type="protein sequence ID" value="GAA2719854.1"/>
    <property type="molecule type" value="Genomic_DNA"/>
</dbReference>